<dbReference type="GO" id="GO:0005975">
    <property type="term" value="P:carbohydrate metabolic process"/>
    <property type="evidence" value="ECO:0007669"/>
    <property type="project" value="InterPro"/>
</dbReference>
<reference evidence="2 4" key="2">
    <citation type="submission" date="2019-11" db="EMBL/GenBank/DDBJ databases">
        <title>Draft genome sequences of five Paenibacillus species of dairy origin.</title>
        <authorList>
            <person name="Olajide A.M."/>
            <person name="Chen S."/>
            <person name="Lapointe G."/>
        </authorList>
    </citation>
    <scope>NUCLEOTIDE SEQUENCE [LARGE SCALE GENOMIC DNA]</scope>
    <source>
        <strain evidence="2 4">3CT49</strain>
    </source>
</reference>
<sequence>MAYQLNNELLAVDIADPGEYRGTRFDWSGFITGVRFASHTFCVPESLVPGQGTGGIGLCSEFGIAQTIGYDEAESGGKFPKLGVGLLTRPDEAPYQFFRDYEAEPFSIMTEQQGPQSVAFTVLPEDCRGYAVQLVKTVAIKQNRLSVSVELDNVGTRPVLTDEYCHNFFGIDGEPIGPDYVLRFPFAPSPRSDDPGTLDGLAFSGNEVTWERQPEKDFYFRLPGVDGAEQPWLWELVHRPSGLGVRERSKLPVAAAAVWGKGHVVSPEMFVEVKLAPGERQTWTRIYEFFQTM</sequence>
<evidence type="ECO:0000313" key="1">
    <source>
        <dbReference type="EMBL" id="KFN07958.1"/>
    </source>
</evidence>
<dbReference type="STRING" id="44252.DJ90_3299"/>
<dbReference type="Proteomes" id="UP000029278">
    <property type="component" value="Unassembled WGS sequence"/>
</dbReference>
<evidence type="ECO:0000313" key="4">
    <source>
        <dbReference type="Proteomes" id="UP000442469"/>
    </source>
</evidence>
<dbReference type="Proteomes" id="UP000442469">
    <property type="component" value="Unassembled WGS sequence"/>
</dbReference>
<organism evidence="1 3">
    <name type="scientific">Paenibacillus macerans</name>
    <name type="common">Bacillus macerans</name>
    <dbReference type="NCBI Taxonomy" id="44252"/>
    <lineage>
        <taxon>Bacteria</taxon>
        <taxon>Bacillati</taxon>
        <taxon>Bacillota</taxon>
        <taxon>Bacilli</taxon>
        <taxon>Bacillales</taxon>
        <taxon>Paenibacillaceae</taxon>
        <taxon>Paenibacillus</taxon>
    </lineage>
</organism>
<proteinExistence type="predicted"/>
<evidence type="ECO:0000313" key="3">
    <source>
        <dbReference type="Proteomes" id="UP000029278"/>
    </source>
</evidence>
<dbReference type="GO" id="GO:0003824">
    <property type="term" value="F:catalytic activity"/>
    <property type="evidence" value="ECO:0007669"/>
    <property type="project" value="InterPro"/>
</dbReference>
<evidence type="ECO:0000313" key="2">
    <source>
        <dbReference type="EMBL" id="MUG25934.1"/>
    </source>
</evidence>
<dbReference type="HOGENOM" id="CLU_064408_0_0_9"/>
<dbReference type="EMBL" id="WNZZ01000032">
    <property type="protein sequence ID" value="MUG25934.1"/>
    <property type="molecule type" value="Genomic_DNA"/>
</dbReference>
<accession>A0A090ZC26</accession>
<dbReference type="InterPro" id="IPR011013">
    <property type="entry name" value="Gal_mutarotase_sf_dom"/>
</dbReference>
<gene>
    <name evidence="1" type="ORF">DJ90_3299</name>
    <name evidence="2" type="ORF">GNQ08_26595</name>
</gene>
<comment type="caution">
    <text evidence="1">The sequence shown here is derived from an EMBL/GenBank/DDBJ whole genome shotgun (WGS) entry which is preliminary data.</text>
</comment>
<dbReference type="SUPFAM" id="SSF74650">
    <property type="entry name" value="Galactose mutarotase-like"/>
    <property type="match status" value="1"/>
</dbReference>
<name>A0A090ZC26_PAEMA</name>
<reference evidence="1 3" key="1">
    <citation type="submission" date="2014-04" db="EMBL/GenBank/DDBJ databases">
        <authorList>
            <person name="Bishop-Lilly K.A."/>
            <person name="Broomall S.M."/>
            <person name="Chain P.S."/>
            <person name="Chertkov O."/>
            <person name="Coyne S.R."/>
            <person name="Daligault H.E."/>
            <person name="Davenport K.W."/>
            <person name="Erkkila T."/>
            <person name="Frey K.G."/>
            <person name="Gibbons H.S."/>
            <person name="Gu W."/>
            <person name="Jaissle J."/>
            <person name="Johnson S.L."/>
            <person name="Koroleva G.I."/>
            <person name="Ladner J.T."/>
            <person name="Lo C.-C."/>
            <person name="Minogue T.D."/>
            <person name="Munk C."/>
            <person name="Palacios G.F."/>
            <person name="Redden C.L."/>
            <person name="Rosenzweig C.N."/>
            <person name="Scholz M.B."/>
            <person name="Teshima H."/>
            <person name="Xu Y."/>
        </authorList>
    </citation>
    <scope>NUCLEOTIDE SEQUENCE [LARGE SCALE GENOMIC DNA]</scope>
    <source>
        <strain evidence="1 3">8244</strain>
    </source>
</reference>
<keyword evidence="3" id="KW-1185">Reference proteome</keyword>
<dbReference type="OrthoDB" id="5621785at2"/>
<dbReference type="GeneID" id="77008721"/>
<dbReference type="GO" id="GO:0030246">
    <property type="term" value="F:carbohydrate binding"/>
    <property type="evidence" value="ECO:0007669"/>
    <property type="project" value="InterPro"/>
</dbReference>
<dbReference type="EMBL" id="JMQA01000030">
    <property type="protein sequence ID" value="KFN07958.1"/>
    <property type="molecule type" value="Genomic_DNA"/>
</dbReference>
<protein>
    <submittedName>
        <fullName evidence="1">Uncharacterized protein</fullName>
    </submittedName>
</protein>
<dbReference type="RefSeq" id="WP_036624857.1">
    <property type="nucleotide sequence ID" value="NZ_BGML01000001.1"/>
</dbReference>
<dbReference type="PATRIC" id="fig|44252.3.peg.3423"/>
<dbReference type="AlphaFoldDB" id="A0A090ZC26"/>